<dbReference type="Proteomes" id="UP001066276">
    <property type="component" value="Chromosome 3_2"/>
</dbReference>
<evidence type="ECO:0000313" key="2">
    <source>
        <dbReference type="EMBL" id="KAJ1177922.1"/>
    </source>
</evidence>
<protein>
    <submittedName>
        <fullName evidence="2">Uncharacterized protein</fullName>
    </submittedName>
</protein>
<organism evidence="2 3">
    <name type="scientific">Pleurodeles waltl</name>
    <name type="common">Iberian ribbed newt</name>
    <dbReference type="NCBI Taxonomy" id="8319"/>
    <lineage>
        <taxon>Eukaryota</taxon>
        <taxon>Metazoa</taxon>
        <taxon>Chordata</taxon>
        <taxon>Craniata</taxon>
        <taxon>Vertebrata</taxon>
        <taxon>Euteleostomi</taxon>
        <taxon>Amphibia</taxon>
        <taxon>Batrachia</taxon>
        <taxon>Caudata</taxon>
        <taxon>Salamandroidea</taxon>
        <taxon>Salamandridae</taxon>
        <taxon>Pleurodelinae</taxon>
        <taxon>Pleurodeles</taxon>
    </lineage>
</organism>
<evidence type="ECO:0000256" key="1">
    <source>
        <dbReference type="SAM" id="MobiDB-lite"/>
    </source>
</evidence>
<keyword evidence="3" id="KW-1185">Reference proteome</keyword>
<comment type="caution">
    <text evidence="2">The sequence shown here is derived from an EMBL/GenBank/DDBJ whole genome shotgun (WGS) entry which is preliminary data.</text>
</comment>
<sequence length="140" mass="14775">MDCTVPDTLARCALDDNNDLDTGLLFDRVVGCSLVGGDPVVQVMVTLQSGKSLILMAVGLDSERRSRWEGGSLGLGVTGSGMSTAWSAAAALMCHASRASTALIAAAAGDFPTWSGRPRRQCRVGDRRHRPRHSSAMCAR</sequence>
<feature type="region of interest" description="Disordered" evidence="1">
    <location>
        <begin position="117"/>
        <end position="140"/>
    </location>
</feature>
<name>A0AAV7TMV9_PLEWA</name>
<proteinExistence type="predicted"/>
<accession>A0AAV7TMV9</accession>
<evidence type="ECO:0000313" key="3">
    <source>
        <dbReference type="Proteomes" id="UP001066276"/>
    </source>
</evidence>
<feature type="compositionally biased region" description="Basic residues" evidence="1">
    <location>
        <begin position="117"/>
        <end position="133"/>
    </location>
</feature>
<dbReference type="EMBL" id="JANPWB010000006">
    <property type="protein sequence ID" value="KAJ1177922.1"/>
    <property type="molecule type" value="Genomic_DNA"/>
</dbReference>
<gene>
    <name evidence="2" type="ORF">NDU88_003174</name>
</gene>
<dbReference type="AlphaFoldDB" id="A0AAV7TMV9"/>
<reference evidence="2" key="1">
    <citation type="journal article" date="2022" name="bioRxiv">
        <title>Sequencing and chromosome-scale assembly of the giantPleurodeles waltlgenome.</title>
        <authorList>
            <person name="Brown T."/>
            <person name="Elewa A."/>
            <person name="Iarovenko S."/>
            <person name="Subramanian E."/>
            <person name="Araus A.J."/>
            <person name="Petzold A."/>
            <person name="Susuki M."/>
            <person name="Suzuki K.-i.T."/>
            <person name="Hayashi T."/>
            <person name="Toyoda A."/>
            <person name="Oliveira C."/>
            <person name="Osipova E."/>
            <person name="Leigh N.D."/>
            <person name="Simon A."/>
            <person name="Yun M.H."/>
        </authorList>
    </citation>
    <scope>NUCLEOTIDE SEQUENCE</scope>
    <source>
        <strain evidence="2">20211129_DDA</strain>
        <tissue evidence="2">Liver</tissue>
    </source>
</reference>